<reference evidence="1" key="2">
    <citation type="journal article" date="2022" name="Microbiol. Resour. Announc.">
        <title>Metagenome Sequencing to Explore Phylogenomics of Terrestrial Cyanobacteria.</title>
        <authorList>
            <person name="Ward R.D."/>
            <person name="Stajich J.E."/>
            <person name="Johansen J.R."/>
            <person name="Huntemann M."/>
            <person name="Clum A."/>
            <person name="Foster B."/>
            <person name="Foster B."/>
            <person name="Roux S."/>
            <person name="Palaniappan K."/>
            <person name="Varghese N."/>
            <person name="Mukherjee S."/>
            <person name="Reddy T.B.K."/>
            <person name="Daum C."/>
            <person name="Copeland A."/>
            <person name="Chen I.A."/>
            <person name="Ivanova N.N."/>
            <person name="Kyrpides N.C."/>
            <person name="Shapiro N."/>
            <person name="Eloe-Fadrosh E.A."/>
            <person name="Pietrasiak N."/>
        </authorList>
    </citation>
    <scope>NUCLEOTIDE SEQUENCE</scope>
    <source>
        <strain evidence="1">JT2-VF2</strain>
    </source>
</reference>
<evidence type="ECO:0000313" key="1">
    <source>
        <dbReference type="EMBL" id="MBW4561650.1"/>
    </source>
</evidence>
<protein>
    <submittedName>
        <fullName evidence="1">Rpn family recombination-promoting nuclease/putative transposase</fullName>
    </submittedName>
</protein>
<comment type="caution">
    <text evidence="1">The sequence shown here is derived from an EMBL/GenBank/DDBJ whole genome shotgun (WGS) entry which is preliminary data.</text>
</comment>
<name>A0A951UH10_9NOST</name>
<evidence type="ECO:0000313" key="2">
    <source>
        <dbReference type="Proteomes" id="UP000715781"/>
    </source>
</evidence>
<dbReference type="PANTHER" id="PTHR34613">
    <property type="entry name" value="SLL0800 PROTEIN"/>
    <property type="match status" value="1"/>
</dbReference>
<gene>
    <name evidence="1" type="ORF">KME32_10935</name>
</gene>
<dbReference type="NCBIfam" id="TIGR01784">
    <property type="entry name" value="T_den_put_tspse"/>
    <property type="match status" value="1"/>
</dbReference>
<reference evidence="1" key="1">
    <citation type="submission" date="2021-05" db="EMBL/GenBank/DDBJ databases">
        <authorList>
            <person name="Pietrasiak N."/>
            <person name="Ward R."/>
            <person name="Stajich J.E."/>
            <person name="Kurbessoian T."/>
        </authorList>
    </citation>
    <scope>NUCLEOTIDE SEQUENCE</scope>
    <source>
        <strain evidence="1">JT2-VF2</strain>
    </source>
</reference>
<dbReference type="PANTHER" id="PTHR34613:SF1">
    <property type="entry name" value="SLL6017 PROTEIN"/>
    <property type="match status" value="1"/>
</dbReference>
<organism evidence="1 2">
    <name type="scientific">Mojavia pulchra JT2-VF2</name>
    <dbReference type="NCBI Taxonomy" id="287848"/>
    <lineage>
        <taxon>Bacteria</taxon>
        <taxon>Bacillati</taxon>
        <taxon>Cyanobacteriota</taxon>
        <taxon>Cyanophyceae</taxon>
        <taxon>Nostocales</taxon>
        <taxon>Nostocaceae</taxon>
    </lineage>
</organism>
<dbReference type="InterPro" id="IPR010106">
    <property type="entry name" value="RpnA"/>
</dbReference>
<dbReference type="Proteomes" id="UP000715781">
    <property type="component" value="Unassembled WGS sequence"/>
</dbReference>
<accession>A0A951UH10</accession>
<sequence length="268" mass="30815">MFDNVCKFIAESFSRDFATWLLNEPITLTELSPSELSLEPIRADALILLQSDEIVLHLEFQTRPDANIPFRMCDYRLRVYRRFPNKRMRQVVIYLQPSDSELVYQTEFVLENTWHRFDVIRLWEQPTELFLNSPGLLPFATLSQTDDQSRTLEEVAEVIEAINDTRIRSNIAASTAVLAGLVLNKDVINRILRSDIMRESAIYQDILQEGLKEGFEQGLEQGLEQKAQEIARNMLNEGIAIALIVRVTGLTVEQVQQLQAKTDETQAE</sequence>
<dbReference type="EMBL" id="JAHHHN010000005">
    <property type="protein sequence ID" value="MBW4561650.1"/>
    <property type="molecule type" value="Genomic_DNA"/>
</dbReference>
<proteinExistence type="predicted"/>
<dbReference type="AlphaFoldDB" id="A0A951UH10"/>